<dbReference type="Proteomes" id="UP000199440">
    <property type="component" value="Unassembled WGS sequence"/>
</dbReference>
<dbReference type="OrthoDB" id="1441420at2"/>
<organism evidence="1 2">
    <name type="scientific">Kriegella aquimaris</name>
    <dbReference type="NCBI Taxonomy" id="192904"/>
    <lineage>
        <taxon>Bacteria</taxon>
        <taxon>Pseudomonadati</taxon>
        <taxon>Bacteroidota</taxon>
        <taxon>Flavobacteriia</taxon>
        <taxon>Flavobacteriales</taxon>
        <taxon>Flavobacteriaceae</taxon>
        <taxon>Kriegella</taxon>
    </lineage>
</organism>
<reference evidence="1 2" key="1">
    <citation type="submission" date="2016-10" db="EMBL/GenBank/DDBJ databases">
        <authorList>
            <person name="de Groot N.N."/>
        </authorList>
    </citation>
    <scope>NUCLEOTIDE SEQUENCE [LARGE SCALE GENOMIC DNA]</scope>
    <source>
        <strain evidence="1 2">DSM 19886</strain>
    </source>
</reference>
<proteinExistence type="predicted"/>
<sequence>MAAFRKNCERYAAFLYPNGENSGRINLYCADGYRLYLIFRDGALPANTYNESIKTGVGYQPIDRFSDYVDLVRNEKPISVTFNTTNKNYVVYASGEEVGEGEM</sequence>
<evidence type="ECO:0000313" key="1">
    <source>
        <dbReference type="EMBL" id="SDM41054.1"/>
    </source>
</evidence>
<protein>
    <submittedName>
        <fullName evidence="1">Uncharacterized protein</fullName>
    </submittedName>
</protein>
<name>A0A1G9T020_9FLAO</name>
<keyword evidence="2" id="KW-1185">Reference proteome</keyword>
<dbReference type="EMBL" id="FNGV01000008">
    <property type="protein sequence ID" value="SDM41054.1"/>
    <property type="molecule type" value="Genomic_DNA"/>
</dbReference>
<dbReference type="RefSeq" id="WP_089891661.1">
    <property type="nucleotide sequence ID" value="NZ_FNGV01000008.1"/>
</dbReference>
<evidence type="ECO:0000313" key="2">
    <source>
        <dbReference type="Proteomes" id="UP000199440"/>
    </source>
</evidence>
<accession>A0A1G9T020</accession>
<dbReference type="AlphaFoldDB" id="A0A1G9T020"/>
<gene>
    <name evidence="1" type="ORF">SAMN04488514_108168</name>
</gene>